<organism evidence="2 3">
    <name type="scientific">Magnusiomyces paraingens</name>
    <dbReference type="NCBI Taxonomy" id="2606893"/>
    <lineage>
        <taxon>Eukaryota</taxon>
        <taxon>Fungi</taxon>
        <taxon>Dikarya</taxon>
        <taxon>Ascomycota</taxon>
        <taxon>Saccharomycotina</taxon>
        <taxon>Dipodascomycetes</taxon>
        <taxon>Dipodascales</taxon>
        <taxon>Dipodascaceae</taxon>
        <taxon>Magnusiomyces</taxon>
    </lineage>
</organism>
<keyword evidence="1" id="KW-0732">Signal</keyword>
<proteinExistence type="predicted"/>
<keyword evidence="3" id="KW-1185">Reference proteome</keyword>
<feature type="chain" id="PRO_5023055339" evidence="1">
    <location>
        <begin position="24"/>
        <end position="137"/>
    </location>
</feature>
<dbReference type="Proteomes" id="UP000398389">
    <property type="component" value="Unassembled WGS sequence"/>
</dbReference>
<reference evidence="2 3" key="1">
    <citation type="submission" date="2019-09" db="EMBL/GenBank/DDBJ databases">
        <authorList>
            <person name="Brejova B."/>
        </authorList>
    </citation>
    <scope>NUCLEOTIDE SEQUENCE [LARGE SCALE GENOMIC DNA]</scope>
</reference>
<sequence length="137" mass="15659">MLVGITTLAFCAYFFCGPAPVNPTDPTLPKTPFGLLVQYLPHRPSPLQQLTQLNPRLKVNLGLKAKGRLGKSRFRRLVPRRKRHTVIACNHNSREQNAPRLKPFETGKRQIFSKLKLCKAEISVQKENQQSIKHHKE</sequence>
<dbReference type="EMBL" id="CABVLU010000003">
    <property type="protein sequence ID" value="VVT53157.1"/>
    <property type="molecule type" value="Genomic_DNA"/>
</dbReference>
<name>A0A5E8BUS9_9ASCO</name>
<dbReference type="GeneID" id="43582250"/>
<feature type="signal peptide" evidence="1">
    <location>
        <begin position="1"/>
        <end position="23"/>
    </location>
</feature>
<evidence type="ECO:0000313" key="3">
    <source>
        <dbReference type="Proteomes" id="UP000398389"/>
    </source>
</evidence>
<accession>A0A5E8BUS9</accession>
<dbReference type="RefSeq" id="XP_031854041.1">
    <property type="nucleotide sequence ID" value="XM_031998150.1"/>
</dbReference>
<gene>
    <name evidence="2" type="ORF">SAPINGB_P003432</name>
</gene>
<evidence type="ECO:0000313" key="2">
    <source>
        <dbReference type="EMBL" id="VVT53157.1"/>
    </source>
</evidence>
<evidence type="ECO:0000256" key="1">
    <source>
        <dbReference type="SAM" id="SignalP"/>
    </source>
</evidence>
<dbReference type="AlphaFoldDB" id="A0A5E8BUS9"/>
<protein>
    <submittedName>
        <fullName evidence="2">Uncharacterized protein</fullName>
    </submittedName>
</protein>